<evidence type="ECO:0000313" key="5">
    <source>
        <dbReference type="Proteomes" id="UP001164929"/>
    </source>
</evidence>
<comment type="caution">
    <text evidence="4">The sequence shown here is derived from an EMBL/GenBank/DDBJ whole genome shotgun (WGS) entry which is preliminary data.</text>
</comment>
<dbReference type="Proteomes" id="UP001164929">
    <property type="component" value="Chromosome 3"/>
</dbReference>
<dbReference type="EMBL" id="JAQIZT010000003">
    <property type="protein sequence ID" value="KAJ7003921.1"/>
    <property type="molecule type" value="Genomic_DNA"/>
</dbReference>
<feature type="transmembrane region" description="Helical" evidence="2">
    <location>
        <begin position="423"/>
        <end position="442"/>
    </location>
</feature>
<dbReference type="Pfam" id="PF23156">
    <property type="entry name" value="DUF7054"/>
    <property type="match status" value="1"/>
</dbReference>
<proteinExistence type="predicted"/>
<sequence>MNSGMKKPPIKNSPYFITVLITHTTTYMPESHVRRRVPAKGGRKTRPPHPSPSPSARTPPPRRSVKPSKPIKILKRCSSEPMMAWGSGTEDSIDQQKQRSSFLFYESDGGRSILFRPHTCTDVFLSSPSLIMPPNFSPRSSFDQGYKKDAKVVVNVTVEGSPGPVRTMVKLGSSVDDTIKLVVDKYSEEGRTPKLDEDAALTYELHHSYFSLQSLDKSDLIGDVGSRSFYLRRSSSNRSFNGGSTSSIADTVSGGANLPPTPIQGPPFLLTEFLACKWGKIVRRARKLWRVLMSRCTSPSLAGVFGFVIVVKITLLRRLEHLALENAKITSSSALMALADLEFDYINPYDSSSRINKVILPEYITEGVLCLFFLVTGHWCMSLLCVPYLYYNARLYTRRQHLIDVTEIFNMLNWEKKQRLFKLGYLIVLLFLSLFWMILTALEDSDYD</sequence>
<feature type="compositionally biased region" description="Pro residues" evidence="1">
    <location>
        <begin position="48"/>
        <end position="62"/>
    </location>
</feature>
<evidence type="ECO:0000259" key="3">
    <source>
        <dbReference type="Pfam" id="PF23156"/>
    </source>
</evidence>
<dbReference type="PANTHER" id="PTHR33270:SF6">
    <property type="entry name" value="OS02G0448600 PROTEIN"/>
    <property type="match status" value="1"/>
</dbReference>
<reference evidence="4" key="1">
    <citation type="journal article" date="2023" name="Mol. Ecol. Resour.">
        <title>Chromosome-level genome assembly of a triploid poplar Populus alba 'Berolinensis'.</title>
        <authorList>
            <person name="Chen S."/>
            <person name="Yu Y."/>
            <person name="Wang X."/>
            <person name="Wang S."/>
            <person name="Zhang T."/>
            <person name="Zhou Y."/>
            <person name="He R."/>
            <person name="Meng N."/>
            <person name="Wang Y."/>
            <person name="Liu W."/>
            <person name="Liu Z."/>
            <person name="Liu J."/>
            <person name="Guo Q."/>
            <person name="Huang H."/>
            <person name="Sederoff R.R."/>
            <person name="Wang G."/>
            <person name="Qu G."/>
            <person name="Chen S."/>
        </authorList>
    </citation>
    <scope>NUCLEOTIDE SEQUENCE</scope>
    <source>
        <strain evidence="4">SC-2020</strain>
    </source>
</reference>
<keyword evidence="2" id="KW-0812">Transmembrane</keyword>
<keyword evidence="2" id="KW-1133">Transmembrane helix</keyword>
<gene>
    <name evidence="4" type="ORF">NC653_008957</name>
</gene>
<protein>
    <recommendedName>
        <fullName evidence="3">DUF7054 domain-containing protein</fullName>
    </recommendedName>
</protein>
<feature type="transmembrane region" description="Helical" evidence="2">
    <location>
        <begin position="371"/>
        <end position="391"/>
    </location>
</feature>
<evidence type="ECO:0000313" key="4">
    <source>
        <dbReference type="EMBL" id="KAJ7003921.1"/>
    </source>
</evidence>
<evidence type="ECO:0000256" key="1">
    <source>
        <dbReference type="SAM" id="MobiDB-lite"/>
    </source>
</evidence>
<feature type="domain" description="DUF7054" evidence="3">
    <location>
        <begin position="148"/>
        <end position="232"/>
    </location>
</feature>
<feature type="compositionally biased region" description="Basic residues" evidence="1">
    <location>
        <begin position="33"/>
        <end position="47"/>
    </location>
</feature>
<dbReference type="SMART" id="SM01398">
    <property type="entry name" value="Cornichon"/>
    <property type="match status" value="1"/>
</dbReference>
<dbReference type="InterPro" id="IPR040358">
    <property type="entry name" value="At4g22758-like"/>
</dbReference>
<dbReference type="GO" id="GO:0016192">
    <property type="term" value="P:vesicle-mediated transport"/>
    <property type="evidence" value="ECO:0007669"/>
    <property type="project" value="InterPro"/>
</dbReference>
<accession>A0AAD6W9M8</accession>
<dbReference type="AlphaFoldDB" id="A0AAD6W9M8"/>
<dbReference type="InterPro" id="IPR003377">
    <property type="entry name" value="Cornichon"/>
</dbReference>
<organism evidence="4 5">
    <name type="scientific">Populus alba x Populus x berolinensis</name>
    <dbReference type="NCBI Taxonomy" id="444605"/>
    <lineage>
        <taxon>Eukaryota</taxon>
        <taxon>Viridiplantae</taxon>
        <taxon>Streptophyta</taxon>
        <taxon>Embryophyta</taxon>
        <taxon>Tracheophyta</taxon>
        <taxon>Spermatophyta</taxon>
        <taxon>Magnoliopsida</taxon>
        <taxon>eudicotyledons</taxon>
        <taxon>Gunneridae</taxon>
        <taxon>Pentapetalae</taxon>
        <taxon>rosids</taxon>
        <taxon>fabids</taxon>
        <taxon>Malpighiales</taxon>
        <taxon>Salicaceae</taxon>
        <taxon>Saliceae</taxon>
        <taxon>Populus</taxon>
    </lineage>
</organism>
<evidence type="ECO:0000256" key="2">
    <source>
        <dbReference type="SAM" id="Phobius"/>
    </source>
</evidence>
<dbReference type="PANTHER" id="PTHR33270">
    <property type="entry name" value="BNAC05G50380D PROTEIN"/>
    <property type="match status" value="1"/>
</dbReference>
<feature type="region of interest" description="Disordered" evidence="1">
    <location>
        <begin position="29"/>
        <end position="70"/>
    </location>
</feature>
<name>A0AAD6W9M8_9ROSI</name>
<keyword evidence="2" id="KW-0472">Membrane</keyword>
<dbReference type="Pfam" id="PF03311">
    <property type="entry name" value="Cornichon"/>
    <property type="match status" value="1"/>
</dbReference>
<dbReference type="InterPro" id="IPR055482">
    <property type="entry name" value="DUF7054"/>
</dbReference>
<keyword evidence="5" id="KW-1185">Reference proteome</keyword>